<evidence type="ECO:0000259" key="4">
    <source>
        <dbReference type="PROSITE" id="PS51635"/>
    </source>
</evidence>
<feature type="active site" description="Nucleophile" evidence="2">
    <location>
        <position position="50"/>
    </location>
</feature>
<dbReference type="Gene3D" id="3.40.1090.10">
    <property type="entry name" value="Cytosolic phospholipase A2 catalytic domain"/>
    <property type="match status" value="2"/>
</dbReference>
<feature type="active site" description="Proton acceptor" evidence="2">
    <location>
        <position position="213"/>
    </location>
</feature>
<keyword evidence="2" id="KW-0378">Hydrolase</keyword>
<protein>
    <submittedName>
        <fullName evidence="5">Patatin-like phospholipase family protein</fullName>
    </submittedName>
</protein>
<dbReference type="PANTHER" id="PTHR46394:SF1">
    <property type="entry name" value="PNPLA DOMAIN-CONTAINING PROTEIN"/>
    <property type="match status" value="1"/>
</dbReference>
<sequence>MAVEDQSADVPTRSADLVLEGGGVKGIALVGAAVALDEAGWRFERIAGSSAGAIVGSVIAAMQRAGEPLTRADEIMRTLDYSQMEDRRAGLRWLGWAPRVADAWGILFRLGMYEGAYLTDWLRGVLGDLGVRTFADLARDPSAVDVRDRSHLVVSTSDLSRQRLLRIPWDLPEYGVDPDAFPVAVAVRASAGIPFLFEPVRLDGRYGESTLADGSLLETYPVAAFDRQDGEPPRWPSIGVRLSSRASERAPAVPVTGPVSMLRSLIYTTVDSTQIRHVDDPRDAERTIFARPRGVGWTDFDLTPEQQQSLFDDGHAAAQRWIAKHPDGSRGVRGDGGGWRRSRGRLRRRCAAGRTRAR</sequence>
<evidence type="ECO:0000256" key="2">
    <source>
        <dbReference type="PROSITE-ProRule" id="PRU01161"/>
    </source>
</evidence>
<organism evidence="5 6">
    <name type="scientific">Aeromicrobium alkaliterrae</name>
    <dbReference type="NCBI Taxonomy" id="302168"/>
    <lineage>
        <taxon>Bacteria</taxon>
        <taxon>Bacillati</taxon>
        <taxon>Actinomycetota</taxon>
        <taxon>Actinomycetes</taxon>
        <taxon>Propionibacteriales</taxon>
        <taxon>Nocardioidaceae</taxon>
        <taxon>Aeromicrobium</taxon>
    </lineage>
</organism>
<comment type="caution">
    <text evidence="2">Lacks conserved residue(s) required for the propagation of feature annotation.</text>
</comment>
<keyword evidence="6" id="KW-1185">Reference proteome</keyword>
<evidence type="ECO:0000256" key="1">
    <source>
        <dbReference type="ARBA" id="ARBA00023098"/>
    </source>
</evidence>
<dbReference type="PROSITE" id="PS51635">
    <property type="entry name" value="PNPLA"/>
    <property type="match status" value="1"/>
</dbReference>
<proteinExistence type="predicted"/>
<dbReference type="InterPro" id="IPR052580">
    <property type="entry name" value="Lipid_Hydrolase"/>
</dbReference>
<dbReference type="EMBL" id="BAAAME010000002">
    <property type="protein sequence ID" value="GAA1727683.1"/>
    <property type="molecule type" value="Genomic_DNA"/>
</dbReference>
<dbReference type="PANTHER" id="PTHR46394">
    <property type="entry name" value="ANNEXIN"/>
    <property type="match status" value="1"/>
</dbReference>
<feature type="domain" description="PNPLA" evidence="4">
    <location>
        <begin position="17"/>
        <end position="226"/>
    </location>
</feature>
<feature type="short sequence motif" description="GXSXG" evidence="2">
    <location>
        <begin position="48"/>
        <end position="52"/>
    </location>
</feature>
<dbReference type="Pfam" id="PF01734">
    <property type="entry name" value="Patatin"/>
    <property type="match status" value="1"/>
</dbReference>
<dbReference type="Proteomes" id="UP001501057">
    <property type="component" value="Unassembled WGS sequence"/>
</dbReference>
<evidence type="ECO:0000313" key="6">
    <source>
        <dbReference type="Proteomes" id="UP001501057"/>
    </source>
</evidence>
<dbReference type="InterPro" id="IPR016035">
    <property type="entry name" value="Acyl_Trfase/lysoPLipase"/>
</dbReference>
<feature type="short sequence motif" description="GXGXXG" evidence="2">
    <location>
        <begin position="21"/>
        <end position="26"/>
    </location>
</feature>
<accession>A0ABP4VLF7</accession>
<gene>
    <name evidence="5" type="ORF">GCM10009710_05420</name>
</gene>
<dbReference type="RefSeq" id="WP_344197470.1">
    <property type="nucleotide sequence ID" value="NZ_BAAAME010000002.1"/>
</dbReference>
<dbReference type="InterPro" id="IPR002641">
    <property type="entry name" value="PNPLA_dom"/>
</dbReference>
<evidence type="ECO:0000256" key="3">
    <source>
        <dbReference type="SAM" id="MobiDB-lite"/>
    </source>
</evidence>
<dbReference type="CDD" id="cd07207">
    <property type="entry name" value="Pat_ExoU_VipD_like"/>
    <property type="match status" value="1"/>
</dbReference>
<keyword evidence="2" id="KW-0442">Lipid degradation</keyword>
<comment type="caution">
    <text evidence="5">The sequence shown here is derived from an EMBL/GenBank/DDBJ whole genome shotgun (WGS) entry which is preliminary data.</text>
</comment>
<keyword evidence="1 2" id="KW-0443">Lipid metabolism</keyword>
<feature type="region of interest" description="Disordered" evidence="3">
    <location>
        <begin position="326"/>
        <end position="358"/>
    </location>
</feature>
<reference evidence="6" key="1">
    <citation type="journal article" date="2019" name="Int. J. Syst. Evol. Microbiol.">
        <title>The Global Catalogue of Microorganisms (GCM) 10K type strain sequencing project: providing services to taxonomists for standard genome sequencing and annotation.</title>
        <authorList>
            <consortium name="The Broad Institute Genomics Platform"/>
            <consortium name="The Broad Institute Genome Sequencing Center for Infectious Disease"/>
            <person name="Wu L."/>
            <person name="Ma J."/>
        </authorList>
    </citation>
    <scope>NUCLEOTIDE SEQUENCE [LARGE SCALE GENOMIC DNA]</scope>
    <source>
        <strain evidence="6">JCM 13518</strain>
    </source>
</reference>
<name>A0ABP4VLF7_9ACTN</name>
<dbReference type="SUPFAM" id="SSF52151">
    <property type="entry name" value="FabD/lysophospholipase-like"/>
    <property type="match status" value="1"/>
</dbReference>
<evidence type="ECO:0000313" key="5">
    <source>
        <dbReference type="EMBL" id="GAA1727683.1"/>
    </source>
</evidence>
<feature type="compositionally biased region" description="Basic residues" evidence="3">
    <location>
        <begin position="340"/>
        <end position="358"/>
    </location>
</feature>